<evidence type="ECO:0000256" key="9">
    <source>
        <dbReference type="SAM" id="Coils"/>
    </source>
</evidence>
<gene>
    <name evidence="13" type="ORF">JRQ81_006712</name>
</gene>
<keyword evidence="8 9" id="KW-0175">Coiled coil</keyword>
<dbReference type="Pfam" id="PF17838">
    <property type="entry name" value="PH_16"/>
    <property type="match status" value="1"/>
</dbReference>
<feature type="compositionally biased region" description="Basic and acidic residues" evidence="10">
    <location>
        <begin position="822"/>
        <end position="833"/>
    </location>
</feature>
<name>A0A9Q0XDQ7_9SAUR</name>
<dbReference type="InterPro" id="IPR000219">
    <property type="entry name" value="DH_dom"/>
</dbReference>
<dbReference type="GO" id="GO:0016020">
    <property type="term" value="C:membrane"/>
    <property type="evidence" value="ECO:0007669"/>
    <property type="project" value="TreeGrafter"/>
</dbReference>
<evidence type="ECO:0000259" key="12">
    <source>
        <dbReference type="PROSITE" id="PS50010"/>
    </source>
</evidence>
<evidence type="ECO:0000256" key="6">
    <source>
        <dbReference type="ARBA" id="ARBA00022771"/>
    </source>
</evidence>
<evidence type="ECO:0000256" key="7">
    <source>
        <dbReference type="ARBA" id="ARBA00022833"/>
    </source>
</evidence>
<dbReference type="Gene3D" id="2.30.29.30">
    <property type="entry name" value="Pleckstrin-homology domain (PH domain)/Phosphotyrosine-binding domain (PTB)"/>
    <property type="match status" value="1"/>
</dbReference>
<dbReference type="CDD" id="cd00160">
    <property type="entry name" value="RhoGEF"/>
    <property type="match status" value="1"/>
</dbReference>
<evidence type="ECO:0000313" key="13">
    <source>
        <dbReference type="EMBL" id="KAJ7311111.1"/>
    </source>
</evidence>
<keyword evidence="14" id="KW-1185">Reference proteome</keyword>
<keyword evidence="7" id="KW-0862">Zinc</keyword>
<reference evidence="13" key="1">
    <citation type="journal article" date="2023" name="DNA Res.">
        <title>Chromosome-level genome assembly of Phrynocephalus forsythii using third-generation DNA sequencing and Hi-C analysis.</title>
        <authorList>
            <person name="Qi Y."/>
            <person name="Zhao W."/>
            <person name="Zhao Y."/>
            <person name="Niu C."/>
            <person name="Cao S."/>
            <person name="Zhang Y."/>
        </authorList>
    </citation>
    <scope>NUCLEOTIDE SEQUENCE</scope>
    <source>
        <tissue evidence="13">Muscle</tissue>
    </source>
</reference>
<feature type="domain" description="DH" evidence="12">
    <location>
        <begin position="158"/>
        <end position="355"/>
    </location>
</feature>
<dbReference type="GO" id="GO:0015629">
    <property type="term" value="C:actin cytoskeleton"/>
    <property type="evidence" value="ECO:0007669"/>
    <property type="project" value="TreeGrafter"/>
</dbReference>
<dbReference type="GO" id="GO:0071875">
    <property type="term" value="P:adrenergic receptor signaling pathway"/>
    <property type="evidence" value="ECO:0007669"/>
    <property type="project" value="TreeGrafter"/>
</dbReference>
<dbReference type="InterPro" id="IPR001849">
    <property type="entry name" value="PH_domain"/>
</dbReference>
<feature type="compositionally biased region" description="Polar residues" evidence="10">
    <location>
        <begin position="845"/>
        <end position="872"/>
    </location>
</feature>
<keyword evidence="6" id="KW-0863">Zinc-finger</keyword>
<evidence type="ECO:0000256" key="8">
    <source>
        <dbReference type="ARBA" id="ARBA00023054"/>
    </source>
</evidence>
<dbReference type="Gene3D" id="1.20.900.10">
    <property type="entry name" value="Dbl homology (DH) domain"/>
    <property type="match status" value="1"/>
</dbReference>
<evidence type="ECO:0000256" key="4">
    <source>
        <dbReference type="ARBA" id="ARBA00022658"/>
    </source>
</evidence>
<sequence length="949" mass="108490">MAACAKVKMKLQKGGLHPHDSSSLPTVIMRSKTSQPKERPRSAILAPDEGTMTSLFNSRRSQHNPSLSKSVSIQNIAGVGSDESILHTLKFLSQSTDSLNKISRVNESMESLTDEGADMNEGQLMGDFESDSKQLEAQSWSQAVDAKFLRQQKKDVVKRQDVIYELMQTEMHHVRTLKIMSDVYSRAMVQELQYEQQMVEKIFPCLDDLLNIHSQFFQRILERKKESLSERSEKNFVIKRIGDILVSQFSGENAEKMKKTYGKFCGHHNEAVNYFKDLYSKEKRFQAFIKKKMSSSVVRRLGIPECILLVTQRITKYPVLLQRILQHTKDHDEEHEDLVLSLNLVKEVITAVNSKVSHYEKKMRLHEIYTRTDSKSIMRMKSGQMFAREDLKRRKFVRDGPVSLRNAASRLKEVLAILLSDVLIFLQEKDQKYVFASLDQKSTVISLKKLIVREVAHEEKGLFLISMGGKDPEMVEVHASSKEERNSWIHTIQETINTMDKEEDEGIPSESEEEKRVLDTKARELKEQLHQKDQQIITLLEEKDKIFRDMTDCSSHEEHVGARAFFRANTEEAPKGENVMKTVINEVEHLQGLVSQSLGSALGPQMSSLSSEQVGVGPVSLPRRAETFGGFDSHQMNVGKGGEKDEGDEVQDLRRTESDSVLKKGATANLMFVLKRNNEQVLQSIAHLHSLLGMLQAIVVQQDTYIEDQKLLLTERALTRSSFRPNSLIEQEKQRSMEKQRQELANLQKQQAHHQEEKRRREREWEAREKELAEREAQLARREEQVQKGRQQLEKEREELQQRKAGYQLDLEHLRAAQKQLEKEKEQLKKDMELLSQPLAEPSLSLHSKMTRTPSLPITEDTSSRPLSNSLSKPGLLDAGLSQSPKRNSLSKTHKEKSGFHLIGTTTSSQSNKPAEGHGQAPNRLFGLAKAKEKKEKKKKGKGQRPQPS</sequence>
<feature type="non-terminal residue" evidence="13">
    <location>
        <position position="1"/>
    </location>
</feature>
<evidence type="ECO:0000256" key="5">
    <source>
        <dbReference type="ARBA" id="ARBA00022723"/>
    </source>
</evidence>
<dbReference type="PANTHER" id="PTHR13944:SF18">
    <property type="entry name" value="A-KINASE ANCHOR PROTEIN 13"/>
    <property type="match status" value="1"/>
</dbReference>
<evidence type="ECO:0000256" key="1">
    <source>
        <dbReference type="ARBA" id="ARBA00004496"/>
    </source>
</evidence>
<evidence type="ECO:0000256" key="10">
    <source>
        <dbReference type="SAM" id="MobiDB-lite"/>
    </source>
</evidence>
<dbReference type="SUPFAM" id="SSF50729">
    <property type="entry name" value="PH domain-like"/>
    <property type="match status" value="1"/>
</dbReference>
<dbReference type="GO" id="GO:0035023">
    <property type="term" value="P:regulation of Rho protein signal transduction"/>
    <property type="evidence" value="ECO:0007669"/>
    <property type="project" value="TreeGrafter"/>
</dbReference>
<keyword evidence="5" id="KW-0479">Metal-binding</keyword>
<evidence type="ECO:0000259" key="11">
    <source>
        <dbReference type="PROSITE" id="PS50003"/>
    </source>
</evidence>
<feature type="region of interest" description="Disordered" evidence="10">
    <location>
        <begin position="10"/>
        <end position="43"/>
    </location>
</feature>
<evidence type="ECO:0000256" key="2">
    <source>
        <dbReference type="ARBA" id="ARBA00022490"/>
    </source>
</evidence>
<keyword evidence="3" id="KW-0597">Phosphoprotein</keyword>
<dbReference type="SUPFAM" id="SSF48065">
    <property type="entry name" value="DBL homology domain (DH-domain)"/>
    <property type="match status" value="1"/>
</dbReference>
<dbReference type="GO" id="GO:0043123">
    <property type="term" value="P:positive regulation of canonical NF-kappaB signal transduction"/>
    <property type="evidence" value="ECO:0007669"/>
    <property type="project" value="TreeGrafter"/>
</dbReference>
<dbReference type="PROSITE" id="PS50003">
    <property type="entry name" value="PH_DOMAIN"/>
    <property type="match status" value="1"/>
</dbReference>
<evidence type="ECO:0000256" key="3">
    <source>
        <dbReference type="ARBA" id="ARBA00022553"/>
    </source>
</evidence>
<feature type="region of interest" description="Disordered" evidence="10">
    <location>
        <begin position="822"/>
        <end position="949"/>
    </location>
</feature>
<dbReference type="FunFam" id="2.30.29.30:FF:000021">
    <property type="entry name" value="Rho guanine nucleotide exchange factor 2"/>
    <property type="match status" value="1"/>
</dbReference>
<evidence type="ECO:0008006" key="15">
    <source>
        <dbReference type="Google" id="ProtNLM"/>
    </source>
</evidence>
<dbReference type="GO" id="GO:0005078">
    <property type="term" value="F:MAP-kinase scaffold activity"/>
    <property type="evidence" value="ECO:0007669"/>
    <property type="project" value="TreeGrafter"/>
</dbReference>
<dbReference type="SMART" id="SM00325">
    <property type="entry name" value="RhoGEF"/>
    <property type="match status" value="1"/>
</dbReference>
<feature type="region of interest" description="Disordered" evidence="10">
    <location>
        <begin position="724"/>
        <end position="764"/>
    </location>
</feature>
<dbReference type="AlphaFoldDB" id="A0A9Q0XDQ7"/>
<dbReference type="InterPro" id="IPR011993">
    <property type="entry name" value="PH-like_dom_sf"/>
</dbReference>
<dbReference type="PROSITE" id="PS50010">
    <property type="entry name" value="DH_2"/>
    <property type="match status" value="1"/>
</dbReference>
<feature type="compositionally biased region" description="Polar residues" evidence="10">
    <location>
        <begin position="881"/>
        <end position="891"/>
    </location>
</feature>
<feature type="region of interest" description="Disordered" evidence="10">
    <location>
        <begin position="780"/>
        <end position="799"/>
    </location>
</feature>
<protein>
    <recommendedName>
        <fullName evidence="15">A-kinase anchor protein 13</fullName>
    </recommendedName>
</protein>
<feature type="compositionally biased region" description="Polar residues" evidence="10">
    <location>
        <begin position="904"/>
        <end position="913"/>
    </location>
</feature>
<accession>A0A9Q0XDQ7</accession>
<dbReference type="InterPro" id="IPR051632">
    <property type="entry name" value="Rho_GEF"/>
</dbReference>
<comment type="subcellular location">
    <subcellularLocation>
        <location evidence="1">Cytoplasm</location>
    </subcellularLocation>
</comment>
<dbReference type="PANTHER" id="PTHR13944">
    <property type="entry name" value="AGAP007712-PA"/>
    <property type="match status" value="1"/>
</dbReference>
<dbReference type="InterPro" id="IPR041020">
    <property type="entry name" value="PH_16"/>
</dbReference>
<dbReference type="GO" id="GO:0008270">
    <property type="term" value="F:zinc ion binding"/>
    <property type="evidence" value="ECO:0007669"/>
    <property type="project" value="UniProtKB-KW"/>
</dbReference>
<organism evidence="13 14">
    <name type="scientific">Phrynocephalus forsythii</name>
    <dbReference type="NCBI Taxonomy" id="171643"/>
    <lineage>
        <taxon>Eukaryota</taxon>
        <taxon>Metazoa</taxon>
        <taxon>Chordata</taxon>
        <taxon>Craniata</taxon>
        <taxon>Vertebrata</taxon>
        <taxon>Euteleostomi</taxon>
        <taxon>Lepidosauria</taxon>
        <taxon>Squamata</taxon>
        <taxon>Bifurcata</taxon>
        <taxon>Unidentata</taxon>
        <taxon>Episquamata</taxon>
        <taxon>Toxicofera</taxon>
        <taxon>Iguania</taxon>
        <taxon>Acrodonta</taxon>
        <taxon>Agamidae</taxon>
        <taxon>Agaminae</taxon>
        <taxon>Phrynocephalus</taxon>
    </lineage>
</organism>
<feature type="domain" description="PH" evidence="11">
    <location>
        <begin position="395"/>
        <end position="497"/>
    </location>
</feature>
<feature type="compositionally biased region" description="Basic and acidic residues" evidence="10">
    <location>
        <begin position="753"/>
        <end position="764"/>
    </location>
</feature>
<dbReference type="InterPro" id="IPR035899">
    <property type="entry name" value="DBL_dom_sf"/>
</dbReference>
<dbReference type="Proteomes" id="UP001142489">
    <property type="component" value="Unassembled WGS sequence"/>
</dbReference>
<keyword evidence="2" id="KW-0963">Cytoplasm</keyword>
<dbReference type="GO" id="GO:0005737">
    <property type="term" value="C:cytoplasm"/>
    <property type="evidence" value="ECO:0007669"/>
    <property type="project" value="UniProtKB-SubCell"/>
</dbReference>
<keyword evidence="4" id="KW-0344">Guanine-nucleotide releasing factor</keyword>
<evidence type="ECO:0000313" key="14">
    <source>
        <dbReference type="Proteomes" id="UP001142489"/>
    </source>
</evidence>
<proteinExistence type="predicted"/>
<feature type="compositionally biased region" description="Basic and acidic residues" evidence="10">
    <location>
        <begin position="730"/>
        <end position="742"/>
    </location>
</feature>
<dbReference type="EMBL" id="JAPFRF010000014">
    <property type="protein sequence ID" value="KAJ7311111.1"/>
    <property type="molecule type" value="Genomic_DNA"/>
</dbReference>
<feature type="coiled-coil region" evidence="9">
    <location>
        <begin position="515"/>
        <end position="542"/>
    </location>
</feature>
<dbReference type="OrthoDB" id="28045at2759"/>
<dbReference type="GO" id="GO:0005085">
    <property type="term" value="F:guanyl-nucleotide exchange factor activity"/>
    <property type="evidence" value="ECO:0007669"/>
    <property type="project" value="UniProtKB-KW"/>
</dbReference>
<dbReference type="FunFam" id="1.20.900.10:FF:000004">
    <property type="entry name" value="Rho guanine nucleotide exchange factor 2"/>
    <property type="match status" value="1"/>
</dbReference>
<dbReference type="SMART" id="SM00233">
    <property type="entry name" value="PH"/>
    <property type="match status" value="1"/>
</dbReference>
<comment type="caution">
    <text evidence="13">The sequence shown here is derived from an EMBL/GenBank/DDBJ whole genome shotgun (WGS) entry which is preliminary data.</text>
</comment>
<dbReference type="Pfam" id="PF00621">
    <property type="entry name" value="RhoGEF"/>
    <property type="match status" value="1"/>
</dbReference>